<keyword evidence="1" id="KW-1133">Transmembrane helix</keyword>
<sequence>MFSTLKSVFTKSSQYGYAKVARLTPNVSTVHALAISNDGEILASGGADGVKLWNITSHKEIPSNTTHNACGAVSCITWIKTKHSTAEMLCYGTGLGYLVFLRPNPVDKHFPEICARRLGSGFEVTCVAWDASWLDGGSRIVLQSVFAGRLNSTVPKSICYADHGNLYIFGLYDGNVVKMSIAEGTILSEHHCESVIGYAAVSLKKGLVIVDNATNGFTLYRLDTAGPIRTFITNLPTVPVPKQVAFGEESKIIVGGSDNGSVYLFDWRLGKLLETLQHANSGLVRDVGAHCLIASASPTIGKTKAVINVWVHEYDSRKIPTSNNQWTVMSILRAMLVLIALAVLGCIGVGFCTGPLVNTLTMWAAHLPQFSPSEWCTKFAACPTIPVVSIEQLQTAPVGSAAVGGDLGGTTGSKNDLEVLRELAQHIMDLAREAHLETGEYSRKEEEAKLKSEGVSEMGVIYL</sequence>
<dbReference type="Proteomes" id="UP000053820">
    <property type="component" value="Unassembled WGS sequence"/>
</dbReference>
<proteinExistence type="predicted"/>
<dbReference type="InterPro" id="IPR015943">
    <property type="entry name" value="WD40/YVTN_repeat-like_dom_sf"/>
</dbReference>
<gene>
    <name evidence="2" type="ORF">HYDPIDRAFT_29014</name>
</gene>
<organism evidence="2 3">
    <name type="scientific">Hydnomerulius pinastri MD-312</name>
    <dbReference type="NCBI Taxonomy" id="994086"/>
    <lineage>
        <taxon>Eukaryota</taxon>
        <taxon>Fungi</taxon>
        <taxon>Dikarya</taxon>
        <taxon>Basidiomycota</taxon>
        <taxon>Agaricomycotina</taxon>
        <taxon>Agaricomycetes</taxon>
        <taxon>Agaricomycetidae</taxon>
        <taxon>Boletales</taxon>
        <taxon>Boletales incertae sedis</taxon>
        <taxon>Leucogyrophana</taxon>
    </lineage>
</organism>
<dbReference type="InterPro" id="IPR001680">
    <property type="entry name" value="WD40_rpt"/>
</dbReference>
<name>A0A0C9W075_9AGAM</name>
<feature type="transmembrane region" description="Helical" evidence="1">
    <location>
        <begin position="326"/>
        <end position="352"/>
    </location>
</feature>
<dbReference type="Pfam" id="PF00400">
    <property type="entry name" value="WD40"/>
    <property type="match status" value="1"/>
</dbReference>
<protein>
    <submittedName>
        <fullName evidence="2">Uncharacterized protein</fullName>
    </submittedName>
</protein>
<keyword evidence="1" id="KW-0472">Membrane</keyword>
<dbReference type="InterPro" id="IPR036322">
    <property type="entry name" value="WD40_repeat_dom_sf"/>
</dbReference>
<dbReference type="Gene3D" id="2.130.10.10">
    <property type="entry name" value="YVTN repeat-like/Quinoprotein amine dehydrogenase"/>
    <property type="match status" value="1"/>
</dbReference>
<dbReference type="SMART" id="SM00320">
    <property type="entry name" value="WD40"/>
    <property type="match status" value="2"/>
</dbReference>
<reference evidence="2 3" key="1">
    <citation type="submission" date="2014-04" db="EMBL/GenBank/DDBJ databases">
        <title>Evolutionary Origins and Diversification of the Mycorrhizal Mutualists.</title>
        <authorList>
            <consortium name="DOE Joint Genome Institute"/>
            <consortium name="Mycorrhizal Genomics Consortium"/>
            <person name="Kohler A."/>
            <person name="Kuo A."/>
            <person name="Nagy L.G."/>
            <person name="Floudas D."/>
            <person name="Copeland A."/>
            <person name="Barry K.W."/>
            <person name="Cichocki N."/>
            <person name="Veneault-Fourrey C."/>
            <person name="LaButti K."/>
            <person name="Lindquist E.A."/>
            <person name="Lipzen A."/>
            <person name="Lundell T."/>
            <person name="Morin E."/>
            <person name="Murat C."/>
            <person name="Riley R."/>
            <person name="Ohm R."/>
            <person name="Sun H."/>
            <person name="Tunlid A."/>
            <person name="Henrissat B."/>
            <person name="Grigoriev I.V."/>
            <person name="Hibbett D.S."/>
            <person name="Martin F."/>
        </authorList>
    </citation>
    <scope>NUCLEOTIDE SEQUENCE [LARGE SCALE GENOMIC DNA]</scope>
    <source>
        <strain evidence="2 3">MD-312</strain>
    </source>
</reference>
<dbReference type="SUPFAM" id="SSF50978">
    <property type="entry name" value="WD40 repeat-like"/>
    <property type="match status" value="1"/>
</dbReference>
<dbReference type="OrthoDB" id="2654453at2759"/>
<dbReference type="AlphaFoldDB" id="A0A0C9W075"/>
<keyword evidence="3" id="KW-1185">Reference proteome</keyword>
<evidence type="ECO:0000313" key="2">
    <source>
        <dbReference type="EMBL" id="KIJ64130.1"/>
    </source>
</evidence>
<dbReference type="HOGENOM" id="CLU_042559_3_0_1"/>
<evidence type="ECO:0000256" key="1">
    <source>
        <dbReference type="SAM" id="Phobius"/>
    </source>
</evidence>
<accession>A0A0C9W075</accession>
<keyword evidence="1" id="KW-0812">Transmembrane</keyword>
<dbReference type="EMBL" id="KN839848">
    <property type="protein sequence ID" value="KIJ64130.1"/>
    <property type="molecule type" value="Genomic_DNA"/>
</dbReference>
<evidence type="ECO:0000313" key="3">
    <source>
        <dbReference type="Proteomes" id="UP000053820"/>
    </source>
</evidence>